<dbReference type="EMBL" id="SRPS01000022">
    <property type="protein sequence ID" value="KAG5975673.1"/>
    <property type="molecule type" value="Genomic_DNA"/>
</dbReference>
<dbReference type="AlphaFoldDB" id="A0A9P7STY8"/>
<evidence type="ECO:0000313" key="2">
    <source>
        <dbReference type="EMBL" id="KAG5975673.1"/>
    </source>
</evidence>
<dbReference type="OrthoDB" id="4957710at2759"/>
<name>A0A9P7STY8_9HYPO</name>
<reference evidence="2" key="1">
    <citation type="journal article" date="2020" name="bioRxiv">
        <title>Whole genome comparisons of ergot fungi reveals the divergence and evolution of species within the genus Claviceps are the result of varying mechanisms driving genome evolution and host range expansion.</title>
        <authorList>
            <person name="Wyka S.A."/>
            <person name="Mondo S.J."/>
            <person name="Liu M."/>
            <person name="Dettman J."/>
            <person name="Nalam V."/>
            <person name="Broders K.D."/>
        </authorList>
    </citation>
    <scope>NUCLEOTIDE SEQUENCE</scope>
    <source>
        <strain evidence="2">CCC 1102</strain>
    </source>
</reference>
<evidence type="ECO:0000313" key="3">
    <source>
        <dbReference type="Proteomes" id="UP000784919"/>
    </source>
</evidence>
<evidence type="ECO:0000256" key="1">
    <source>
        <dbReference type="SAM" id="MobiDB-lite"/>
    </source>
</evidence>
<comment type="caution">
    <text evidence="2">The sequence shown here is derived from an EMBL/GenBank/DDBJ whole genome shotgun (WGS) entry which is preliminary data.</text>
</comment>
<organism evidence="2 3">
    <name type="scientific">Claviceps arundinis</name>
    <dbReference type="NCBI Taxonomy" id="1623583"/>
    <lineage>
        <taxon>Eukaryota</taxon>
        <taxon>Fungi</taxon>
        <taxon>Dikarya</taxon>
        <taxon>Ascomycota</taxon>
        <taxon>Pezizomycotina</taxon>
        <taxon>Sordariomycetes</taxon>
        <taxon>Hypocreomycetidae</taxon>
        <taxon>Hypocreales</taxon>
        <taxon>Clavicipitaceae</taxon>
        <taxon>Claviceps</taxon>
    </lineage>
</organism>
<proteinExistence type="predicted"/>
<sequence>MACKHLTEAQRAELRTLSFTAGLSNSQITDRTGYGIGQIRRAIRDAVPGVRTGRPPALSTEQQQELVEFVTGAKKNRSMSCLELSTVLFDSAYGESCIRATLRRQGFLRRGTGTLARVILGAKQKKHDTNTDAREGTQNETDEIDDQMEGGRGCSDGGNRKPVKPYRNPGRLIAKRNTPNREPDEPNRDADKENRNPRKETGK</sequence>
<feature type="compositionally biased region" description="Basic and acidic residues" evidence="1">
    <location>
        <begin position="127"/>
        <end position="137"/>
    </location>
</feature>
<protein>
    <recommendedName>
        <fullName evidence="4">Transposase</fullName>
    </recommendedName>
</protein>
<evidence type="ECO:0008006" key="4">
    <source>
        <dbReference type="Google" id="ProtNLM"/>
    </source>
</evidence>
<feature type="region of interest" description="Disordered" evidence="1">
    <location>
        <begin position="123"/>
        <end position="203"/>
    </location>
</feature>
<feature type="compositionally biased region" description="Basic and acidic residues" evidence="1">
    <location>
        <begin position="179"/>
        <end position="203"/>
    </location>
</feature>
<accession>A0A9P7STY8</accession>
<dbReference type="Proteomes" id="UP000784919">
    <property type="component" value="Unassembled WGS sequence"/>
</dbReference>
<gene>
    <name evidence="2" type="ORF">E4U56_003337</name>
</gene>